<dbReference type="RefSeq" id="WP_058244541.1">
    <property type="nucleotide sequence ID" value="NZ_CYSB01000030.1"/>
</dbReference>
<dbReference type="AlphaFoldDB" id="A0A0N7LW60"/>
<name>A0A0N7LW60_9RHOB</name>
<evidence type="ECO:0000256" key="3">
    <source>
        <dbReference type="ARBA" id="ARBA00022970"/>
    </source>
</evidence>
<evidence type="ECO:0000313" key="9">
    <source>
        <dbReference type="Proteomes" id="UP000051887"/>
    </source>
</evidence>
<organism evidence="7 9">
    <name type="scientific">Thalassovita autumnalis</name>
    <dbReference type="NCBI Taxonomy" id="2072972"/>
    <lineage>
        <taxon>Bacteria</taxon>
        <taxon>Pseudomonadati</taxon>
        <taxon>Pseudomonadota</taxon>
        <taxon>Alphaproteobacteria</taxon>
        <taxon>Rhodobacterales</taxon>
        <taxon>Roseobacteraceae</taxon>
        <taxon>Thalassovita</taxon>
    </lineage>
</organism>
<dbReference type="Proteomes" id="UP000051086">
    <property type="component" value="Unassembled WGS sequence"/>
</dbReference>
<keyword evidence="2 4" id="KW-0732">Signal</keyword>
<dbReference type="CDD" id="cd06328">
    <property type="entry name" value="PBP1_SBP-like"/>
    <property type="match status" value="1"/>
</dbReference>
<dbReference type="OrthoDB" id="9794229at2"/>
<dbReference type="EMBL" id="CYSB01000030">
    <property type="protein sequence ID" value="CUH68194.1"/>
    <property type="molecule type" value="Genomic_DNA"/>
</dbReference>
<reference evidence="7 9" key="1">
    <citation type="submission" date="2015-09" db="EMBL/GenBank/DDBJ databases">
        <authorList>
            <consortium name="Swine Surveillance"/>
        </authorList>
    </citation>
    <scope>NUCLEOTIDE SEQUENCE [LARGE SCALE GENOMIC DNA]</scope>
    <source>
        <strain evidence="7 9">5120</strain>
    </source>
</reference>
<keyword evidence="3" id="KW-0813">Transport</keyword>
<dbReference type="PANTHER" id="PTHR30483">
    <property type="entry name" value="LEUCINE-SPECIFIC-BINDING PROTEIN"/>
    <property type="match status" value="1"/>
</dbReference>
<sequence length="391" mass="42105">MLRAVALTAVGALMATAATAEIRIAHVYGKTGPFEAYAAQSHNGLMLGLEYATGGTMEIDGEKIVVIEKDTQLKPDIGRAQLEEAYGDDDAHIAIGPVSSGVALAMLPVAEEYERVLIVEPAVADSITGANWNPYIFRTGRNSSQDAIANAVALGGEGVTIATLAQDYAFGRDGVAAFKEALEATGAEIAHEEYVPTDTTDFTAAAERIFTKMGDIEGEKKLFIIWAGGGNPMSKINAMEPERFGVEIATGGNILAALKAYKELPGMEGATYYYYEIPQNPVNEWLVKTHFERFDSPPDFFTAGGMASGMAIVEAIKKAGGAEDTDALIAAMEGMTWETPKGQMQFRAEDHQAMQTMYHFRTEVHDGKDYGVPVLVREIGMDEMAIPVRNK</sequence>
<feature type="chain" id="PRO_5009790925" evidence="4">
    <location>
        <begin position="21"/>
        <end position="391"/>
    </location>
</feature>
<dbReference type="InterPro" id="IPR028081">
    <property type="entry name" value="Leu-bd"/>
</dbReference>
<keyword evidence="8" id="KW-1185">Reference proteome</keyword>
<feature type="domain" description="Leucine-binding protein" evidence="5">
    <location>
        <begin position="21"/>
        <end position="363"/>
    </location>
</feature>
<dbReference type="PANTHER" id="PTHR30483:SF6">
    <property type="entry name" value="PERIPLASMIC BINDING PROTEIN OF ABC TRANSPORTER FOR NATURAL AMINO ACIDS"/>
    <property type="match status" value="1"/>
</dbReference>
<evidence type="ECO:0000259" key="5">
    <source>
        <dbReference type="Pfam" id="PF13458"/>
    </source>
</evidence>
<comment type="similarity">
    <text evidence="1">Belongs to the leucine-binding protein family.</text>
</comment>
<protein>
    <submittedName>
        <fullName evidence="7">Leucine ABC transporter subunit substrate-binding protein LivK</fullName>
    </submittedName>
</protein>
<evidence type="ECO:0000313" key="7">
    <source>
        <dbReference type="EMBL" id="CUH73387.1"/>
    </source>
</evidence>
<evidence type="ECO:0000256" key="2">
    <source>
        <dbReference type="ARBA" id="ARBA00022729"/>
    </source>
</evidence>
<gene>
    <name evidence="6" type="ORF">TL5118_02517</name>
    <name evidence="7" type="ORF">TL5120_03196</name>
</gene>
<evidence type="ECO:0000313" key="8">
    <source>
        <dbReference type="Proteomes" id="UP000051086"/>
    </source>
</evidence>
<evidence type="ECO:0000256" key="1">
    <source>
        <dbReference type="ARBA" id="ARBA00010062"/>
    </source>
</evidence>
<reference evidence="6 8" key="2">
    <citation type="submission" date="2015-09" db="EMBL/GenBank/DDBJ databases">
        <authorList>
            <person name="Rodrigo-Torres L."/>
            <person name="Arahal D.R."/>
        </authorList>
    </citation>
    <scope>NUCLEOTIDE SEQUENCE [LARGE SCALE GENOMIC DNA]</scope>
    <source>
        <strain evidence="6 8">CECT 5118</strain>
    </source>
</reference>
<dbReference type="InterPro" id="IPR028082">
    <property type="entry name" value="Peripla_BP_I"/>
</dbReference>
<dbReference type="Gene3D" id="3.40.50.2300">
    <property type="match status" value="2"/>
</dbReference>
<dbReference type="SUPFAM" id="SSF53822">
    <property type="entry name" value="Periplasmic binding protein-like I"/>
    <property type="match status" value="1"/>
</dbReference>
<keyword evidence="3" id="KW-0029">Amino-acid transport</keyword>
<evidence type="ECO:0000313" key="6">
    <source>
        <dbReference type="EMBL" id="CUH68194.1"/>
    </source>
</evidence>
<dbReference type="EMBL" id="CYSC01000040">
    <property type="protein sequence ID" value="CUH73387.1"/>
    <property type="molecule type" value="Genomic_DNA"/>
</dbReference>
<evidence type="ECO:0000256" key="4">
    <source>
        <dbReference type="SAM" id="SignalP"/>
    </source>
</evidence>
<accession>A0A0N7LW60</accession>
<dbReference type="GO" id="GO:0006865">
    <property type="term" value="P:amino acid transport"/>
    <property type="evidence" value="ECO:0007669"/>
    <property type="project" value="UniProtKB-KW"/>
</dbReference>
<proteinExistence type="inferred from homology"/>
<dbReference type="Proteomes" id="UP000051887">
    <property type="component" value="Unassembled WGS sequence"/>
</dbReference>
<dbReference type="Pfam" id="PF13458">
    <property type="entry name" value="Peripla_BP_6"/>
    <property type="match status" value="1"/>
</dbReference>
<dbReference type="InterPro" id="IPR051010">
    <property type="entry name" value="BCAA_transport"/>
</dbReference>
<feature type="signal peptide" evidence="4">
    <location>
        <begin position="1"/>
        <end position="20"/>
    </location>
</feature>